<feature type="region of interest" description="Disordered" evidence="1">
    <location>
        <begin position="414"/>
        <end position="439"/>
    </location>
</feature>
<feature type="compositionally biased region" description="Basic and acidic residues" evidence="1">
    <location>
        <begin position="558"/>
        <end position="567"/>
    </location>
</feature>
<feature type="compositionally biased region" description="Acidic residues" evidence="1">
    <location>
        <begin position="139"/>
        <end position="150"/>
    </location>
</feature>
<protein>
    <submittedName>
        <fullName evidence="2">Uncharacterized protein</fullName>
    </submittedName>
</protein>
<accession>A0A165JRR8</accession>
<sequence>MATGGKQLTGAARRASEKKADRLAKEAKAAREVTEAADGDAASQTGSAVGLKDSEEEVDASAEKDAIDEDHDPNWEDAADETTSPGGIAEDVVEDIVEDTDGEELEQPSTPPKATKLSDATWRKKGGHTPKRKEHVDVDVDGDDGPDDGVEDGRASADTTGGSVQVVEPEATVDVAMAILAPSPELGNIKTAPSKASSKVVSTASSTTLVTTPKHVQIIEEEVTDMEELKEHYDTKALDRLLATMPKEEDELVKWANMPGNIKPFRVALVKVVRRDPVAFLFVPMSVARYMGFWFRKKWKEMNCVGPLRNELDLPLGAPLHSPFEEWVPGSDERTKDAIEDDLMPYSRWALLKLDIAARNRKPLRTAEDMEDNELDLKQIKRERAAFEALDKQGQKKWCEEHTPEARKAALKALSVKKSGARGPSDSKASDALKTSNCSAASRVKKTVDTISTAPKALLSSVEPPSKSTVSKSTAGVRDSLKGTPEASGSKAPPKATVAKKPAGPCGMCTNKKHICTGGWNRTNKSTEGFEKPDGVACLSCRVCGLKCSFASKNKGRPKADKRARDETDQEPEPPAKKLVEDSEASRVVTASVGSGYQGTTVPYRTYELPEHAWATEESPLFITYLSDLETVLHRLSEEFARMHVMNAIAEDNLKVIRQAVTASDDPKSEQIHILVTPVSGKELQPKRHYRVVTGAIYEAASEVIEINDDDDNDNEVLASKAKSKGKGKQGEGLSFDRFDGLRIRCIYVLFFVFGDIRSDSSVIKTFDVAFDNFLYRCHALVESVSVIGIIEVSKHRFDRSRKVFPA</sequence>
<proteinExistence type="predicted"/>
<feature type="region of interest" description="Disordered" evidence="1">
    <location>
        <begin position="1"/>
        <end position="162"/>
    </location>
</feature>
<name>A0A165JRR8_9BASI</name>
<organism evidence="2 3">
    <name type="scientific">Calocera cornea HHB12733</name>
    <dbReference type="NCBI Taxonomy" id="1353952"/>
    <lineage>
        <taxon>Eukaryota</taxon>
        <taxon>Fungi</taxon>
        <taxon>Dikarya</taxon>
        <taxon>Basidiomycota</taxon>
        <taxon>Agaricomycotina</taxon>
        <taxon>Dacrymycetes</taxon>
        <taxon>Dacrymycetales</taxon>
        <taxon>Dacrymycetaceae</taxon>
        <taxon>Calocera</taxon>
    </lineage>
</organism>
<gene>
    <name evidence="2" type="ORF">CALCODRAFT_479376</name>
</gene>
<dbReference type="AlphaFoldDB" id="A0A165JRR8"/>
<feature type="region of interest" description="Disordered" evidence="1">
    <location>
        <begin position="554"/>
        <end position="585"/>
    </location>
</feature>
<evidence type="ECO:0000313" key="2">
    <source>
        <dbReference type="EMBL" id="KZT62185.1"/>
    </source>
</evidence>
<dbReference type="InParanoid" id="A0A165JRR8"/>
<reference evidence="2 3" key="1">
    <citation type="journal article" date="2016" name="Mol. Biol. Evol.">
        <title>Comparative Genomics of Early-Diverging Mushroom-Forming Fungi Provides Insights into the Origins of Lignocellulose Decay Capabilities.</title>
        <authorList>
            <person name="Nagy L.G."/>
            <person name="Riley R."/>
            <person name="Tritt A."/>
            <person name="Adam C."/>
            <person name="Daum C."/>
            <person name="Floudas D."/>
            <person name="Sun H."/>
            <person name="Yadav J.S."/>
            <person name="Pangilinan J."/>
            <person name="Larsson K.H."/>
            <person name="Matsuura K."/>
            <person name="Barry K."/>
            <person name="Labutti K."/>
            <person name="Kuo R."/>
            <person name="Ohm R.A."/>
            <person name="Bhattacharya S.S."/>
            <person name="Shirouzu T."/>
            <person name="Yoshinaga Y."/>
            <person name="Martin F.M."/>
            <person name="Grigoriev I.V."/>
            <person name="Hibbett D.S."/>
        </authorList>
    </citation>
    <scope>NUCLEOTIDE SEQUENCE [LARGE SCALE GENOMIC DNA]</scope>
    <source>
        <strain evidence="2 3">HHB12733</strain>
    </source>
</reference>
<dbReference type="EMBL" id="KV423918">
    <property type="protein sequence ID" value="KZT62185.1"/>
    <property type="molecule type" value="Genomic_DNA"/>
</dbReference>
<evidence type="ECO:0000256" key="1">
    <source>
        <dbReference type="SAM" id="MobiDB-lite"/>
    </source>
</evidence>
<keyword evidence="3" id="KW-1185">Reference proteome</keyword>
<feature type="compositionally biased region" description="Acidic residues" evidence="1">
    <location>
        <begin position="54"/>
        <end position="80"/>
    </location>
</feature>
<feature type="compositionally biased region" description="Acidic residues" evidence="1">
    <location>
        <begin position="91"/>
        <end position="106"/>
    </location>
</feature>
<dbReference type="Proteomes" id="UP000076842">
    <property type="component" value="Unassembled WGS sequence"/>
</dbReference>
<feature type="compositionally biased region" description="Basic and acidic residues" evidence="1">
    <location>
        <begin position="14"/>
        <end position="34"/>
    </location>
</feature>
<feature type="compositionally biased region" description="Basic residues" evidence="1">
    <location>
        <begin position="123"/>
        <end position="133"/>
    </location>
</feature>
<feature type="compositionally biased region" description="Basic and acidic residues" evidence="1">
    <location>
        <begin position="574"/>
        <end position="585"/>
    </location>
</feature>
<feature type="region of interest" description="Disordered" evidence="1">
    <location>
        <begin position="459"/>
        <end position="504"/>
    </location>
</feature>
<evidence type="ECO:0000313" key="3">
    <source>
        <dbReference type="Proteomes" id="UP000076842"/>
    </source>
</evidence>
<feature type="compositionally biased region" description="Low complexity" evidence="1">
    <location>
        <begin position="491"/>
        <end position="504"/>
    </location>
</feature>